<name>A0A160PAH9_9HYPH</name>
<accession>A0A160PAH9</accession>
<reference evidence="2 3" key="1">
    <citation type="journal article" date="2016" name="Genome Announc.">
        <title>Complete Genome Sequence of Methylobacterium populi P-1M, Isolated from Pink-Pigmented Household Biofilm.</title>
        <authorList>
            <person name="Morohoshi T."/>
            <person name="Ikeda T."/>
        </authorList>
    </citation>
    <scope>NUCLEOTIDE SEQUENCE [LARGE SCALE GENOMIC DNA]</scope>
    <source>
        <strain evidence="2 3">P-1M</strain>
    </source>
</reference>
<dbReference type="EMBL" id="AP014809">
    <property type="protein sequence ID" value="BAU89154.1"/>
    <property type="molecule type" value="Genomic_DNA"/>
</dbReference>
<sequence length="103" mass="10772">MLRSETVKSAGFGAPETGSTGRSDHQPAASPIVARREVGREQRLAGTCGEPSRSQGDTATAAAHDQRFGRARIGEGVGALGPQRSQEAFGLATETTSFVRVLF</sequence>
<proteinExistence type="predicted"/>
<dbReference type="AlphaFoldDB" id="A0A160PAH9"/>
<evidence type="ECO:0000313" key="2">
    <source>
        <dbReference type="EMBL" id="BAU89154.1"/>
    </source>
</evidence>
<organism evidence="2 3">
    <name type="scientific">Methylorubrum populi</name>
    <dbReference type="NCBI Taxonomy" id="223967"/>
    <lineage>
        <taxon>Bacteria</taxon>
        <taxon>Pseudomonadati</taxon>
        <taxon>Pseudomonadota</taxon>
        <taxon>Alphaproteobacteria</taxon>
        <taxon>Hyphomicrobiales</taxon>
        <taxon>Methylobacteriaceae</taxon>
        <taxon>Methylorubrum</taxon>
    </lineage>
</organism>
<protein>
    <submittedName>
        <fullName evidence="2">Uncharacterized protein</fullName>
    </submittedName>
</protein>
<dbReference type="Proteomes" id="UP000218288">
    <property type="component" value="Chromosome"/>
</dbReference>
<gene>
    <name evidence="2" type="ORF">MPPM_0549</name>
</gene>
<evidence type="ECO:0000256" key="1">
    <source>
        <dbReference type="SAM" id="MobiDB-lite"/>
    </source>
</evidence>
<feature type="region of interest" description="Disordered" evidence="1">
    <location>
        <begin position="1"/>
        <end position="68"/>
    </location>
</feature>
<evidence type="ECO:0000313" key="3">
    <source>
        <dbReference type="Proteomes" id="UP000218288"/>
    </source>
</evidence>
<feature type="compositionally biased region" description="Basic and acidic residues" evidence="1">
    <location>
        <begin position="34"/>
        <end position="43"/>
    </location>
</feature>